<name>A0A7C9E3T5_OPUST</name>
<sequence>MDFDLSVSLLPPHYYHLLDHPVFRYQHSNRLQVEVTSSISFPTSGSQVRLILQLLFRLGYQIPETTSNTNAFMKRTFKKETSRRRKAESEDAQNFQRTVFMVFTHENPVSLPN</sequence>
<dbReference type="EMBL" id="GISG01170773">
    <property type="protein sequence ID" value="MBA4651609.1"/>
    <property type="molecule type" value="Transcribed_RNA"/>
</dbReference>
<organism evidence="1">
    <name type="scientific">Opuntia streptacantha</name>
    <name type="common">Prickly pear cactus</name>
    <name type="synonym">Opuntia cardona</name>
    <dbReference type="NCBI Taxonomy" id="393608"/>
    <lineage>
        <taxon>Eukaryota</taxon>
        <taxon>Viridiplantae</taxon>
        <taxon>Streptophyta</taxon>
        <taxon>Embryophyta</taxon>
        <taxon>Tracheophyta</taxon>
        <taxon>Spermatophyta</taxon>
        <taxon>Magnoliopsida</taxon>
        <taxon>eudicotyledons</taxon>
        <taxon>Gunneridae</taxon>
        <taxon>Pentapetalae</taxon>
        <taxon>Caryophyllales</taxon>
        <taxon>Cactineae</taxon>
        <taxon>Cactaceae</taxon>
        <taxon>Opuntioideae</taxon>
        <taxon>Opuntia</taxon>
    </lineage>
</organism>
<accession>A0A7C9E3T5</accession>
<reference evidence="1" key="2">
    <citation type="submission" date="2020-07" db="EMBL/GenBank/DDBJ databases">
        <authorList>
            <person name="Vera ALvarez R."/>
            <person name="Arias-Moreno D.M."/>
            <person name="Jimenez-Jacinto V."/>
            <person name="Jimenez-Bremont J.F."/>
            <person name="Swaminathan K."/>
            <person name="Moose S.P."/>
            <person name="Guerrero-Gonzalez M.L."/>
            <person name="Marino-Ramirez L."/>
            <person name="Landsman D."/>
            <person name="Rodriguez-Kessler M."/>
            <person name="Delgado-Sanchez P."/>
        </authorList>
    </citation>
    <scope>NUCLEOTIDE SEQUENCE</scope>
    <source>
        <tissue evidence="1">Cladode</tissue>
    </source>
</reference>
<dbReference type="AlphaFoldDB" id="A0A7C9E3T5"/>
<proteinExistence type="predicted"/>
<reference evidence="1" key="1">
    <citation type="journal article" date="2013" name="J. Plant Res.">
        <title>Effect of fungi and light on seed germination of three Opuntia species from semiarid lands of central Mexico.</title>
        <authorList>
            <person name="Delgado-Sanchez P."/>
            <person name="Jimenez-Bremont J.F."/>
            <person name="Guerrero-Gonzalez Mde L."/>
            <person name="Flores J."/>
        </authorList>
    </citation>
    <scope>NUCLEOTIDE SEQUENCE</scope>
    <source>
        <tissue evidence="1">Cladode</tissue>
    </source>
</reference>
<protein>
    <submittedName>
        <fullName evidence="1">Uncharacterized protein</fullName>
    </submittedName>
</protein>
<evidence type="ECO:0000313" key="1">
    <source>
        <dbReference type="EMBL" id="MBA4651609.1"/>
    </source>
</evidence>